<dbReference type="Gene3D" id="3.40.1280.10">
    <property type="match status" value="1"/>
</dbReference>
<keyword evidence="1" id="KW-0489">Methyltransferase</keyword>
<dbReference type="SUPFAM" id="SSF55315">
    <property type="entry name" value="L30e-like"/>
    <property type="match status" value="1"/>
</dbReference>
<dbReference type="InterPro" id="IPR013123">
    <property type="entry name" value="SpoU_subst-bd"/>
</dbReference>
<evidence type="ECO:0000313" key="4">
    <source>
        <dbReference type="EMBL" id="MEE8658052.1"/>
    </source>
</evidence>
<sequence length="229" mass="24443">MYGLHAVSSALKNPQRQAHELLVTRETAQALSQVEIMQAVAPQIVDRSRIDPLCGRDAVHQGIALRVAPLAPSAIEDLSDREGTILILDQVTDPRNIGAILRSAAAFNAAGIILQDRHAPQESGVMAKAASGALDVIPVVREVNLSRAIAQLQKAGHWVIGLDTGGSILSREGLGERRAALVLGAEGEGLRRLTREHCDEIARLHMQGDMESLNVSVAASVALYELARP</sequence>
<comment type="caution">
    <text evidence="4">The sequence shown here is derived from an EMBL/GenBank/DDBJ whole genome shotgun (WGS) entry which is preliminary data.</text>
</comment>
<dbReference type="NCBIfam" id="TIGR00186">
    <property type="entry name" value="rRNA_methyl_3"/>
    <property type="match status" value="1"/>
</dbReference>
<dbReference type="InterPro" id="IPR029028">
    <property type="entry name" value="Alpha/beta_knot_MTases"/>
</dbReference>
<reference evidence="4 5" key="1">
    <citation type="submission" date="2023-10" db="EMBL/GenBank/DDBJ databases">
        <title>Sorlinia euscelidii gen. nov., sp. nov., an acetic acid bacteria isolated from the gut of Euscelidius variegatus emitter.</title>
        <authorList>
            <person name="Michoud G."/>
            <person name="Marasco R."/>
            <person name="Seferji K."/>
            <person name="Gonella E."/>
            <person name="Garuglieri E."/>
            <person name="Alma A."/>
            <person name="Mapelli F."/>
            <person name="Borin S."/>
            <person name="Daffonchio D."/>
            <person name="Crotti E."/>
        </authorList>
    </citation>
    <scope>NUCLEOTIDE SEQUENCE [LARGE SCALE GENOMIC DNA]</scope>
    <source>
        <strain evidence="4 5">EV16P</strain>
    </source>
</reference>
<protein>
    <submittedName>
        <fullName evidence="4">SpoU-sub-bind domain-containing protein</fullName>
    </submittedName>
</protein>
<dbReference type="Gene3D" id="3.30.1330.30">
    <property type="match status" value="1"/>
</dbReference>
<dbReference type="Proteomes" id="UP001312908">
    <property type="component" value="Unassembled WGS sequence"/>
</dbReference>
<dbReference type="InterPro" id="IPR029026">
    <property type="entry name" value="tRNA_m1G_MTases_N"/>
</dbReference>
<evidence type="ECO:0000256" key="2">
    <source>
        <dbReference type="ARBA" id="ARBA00022679"/>
    </source>
</evidence>
<proteinExistence type="predicted"/>
<evidence type="ECO:0000256" key="1">
    <source>
        <dbReference type="ARBA" id="ARBA00022603"/>
    </source>
</evidence>
<dbReference type="CDD" id="cd18103">
    <property type="entry name" value="SpoU-like_RlmB"/>
    <property type="match status" value="1"/>
</dbReference>
<name>A0ABU7TZT4_9PROT</name>
<evidence type="ECO:0000259" key="3">
    <source>
        <dbReference type="SMART" id="SM00967"/>
    </source>
</evidence>
<dbReference type="InterPro" id="IPR004441">
    <property type="entry name" value="rRNA_MeTrfase_TrmH"/>
</dbReference>
<dbReference type="PANTHER" id="PTHR46429:SF1">
    <property type="entry name" value="23S RRNA (GUANOSINE-2'-O-)-METHYLTRANSFERASE RLMB"/>
    <property type="match status" value="1"/>
</dbReference>
<keyword evidence="5" id="KW-1185">Reference proteome</keyword>
<dbReference type="PANTHER" id="PTHR46429">
    <property type="entry name" value="23S RRNA (GUANOSINE-2'-O-)-METHYLTRANSFERASE RLMB"/>
    <property type="match status" value="1"/>
</dbReference>
<dbReference type="SMART" id="SM00967">
    <property type="entry name" value="SpoU_sub_bind"/>
    <property type="match status" value="1"/>
</dbReference>
<dbReference type="RefSeq" id="WP_394819000.1">
    <property type="nucleotide sequence ID" value="NZ_JAWJZY010000001.1"/>
</dbReference>
<accession>A0ABU7TZT4</accession>
<organism evidence="4 5">
    <name type="scientific">Sorlinia euscelidii</name>
    <dbReference type="NCBI Taxonomy" id="3081148"/>
    <lineage>
        <taxon>Bacteria</taxon>
        <taxon>Pseudomonadati</taxon>
        <taxon>Pseudomonadota</taxon>
        <taxon>Alphaproteobacteria</taxon>
        <taxon>Acetobacterales</taxon>
        <taxon>Acetobacteraceae</taxon>
        <taxon>Sorlinia</taxon>
    </lineage>
</organism>
<gene>
    <name evidence="4" type="ORF">DOFOFD_03365</name>
</gene>
<dbReference type="EMBL" id="JAWJZY010000001">
    <property type="protein sequence ID" value="MEE8658052.1"/>
    <property type="molecule type" value="Genomic_DNA"/>
</dbReference>
<dbReference type="Pfam" id="PF00588">
    <property type="entry name" value="SpoU_methylase"/>
    <property type="match status" value="1"/>
</dbReference>
<dbReference type="Pfam" id="PF08032">
    <property type="entry name" value="SpoU_sub_bind"/>
    <property type="match status" value="1"/>
</dbReference>
<feature type="domain" description="RNA 2-O ribose methyltransferase substrate binding" evidence="3">
    <location>
        <begin position="2"/>
        <end position="73"/>
    </location>
</feature>
<dbReference type="InterPro" id="IPR029064">
    <property type="entry name" value="Ribosomal_eL30-like_sf"/>
</dbReference>
<keyword evidence="2" id="KW-0808">Transferase</keyword>
<dbReference type="SUPFAM" id="SSF75217">
    <property type="entry name" value="alpha/beta knot"/>
    <property type="match status" value="1"/>
</dbReference>
<evidence type="ECO:0000313" key="5">
    <source>
        <dbReference type="Proteomes" id="UP001312908"/>
    </source>
</evidence>
<dbReference type="InterPro" id="IPR001537">
    <property type="entry name" value="SpoU_MeTrfase"/>
</dbReference>